<dbReference type="EMBL" id="VSSQ01002354">
    <property type="protein sequence ID" value="MPM14894.1"/>
    <property type="molecule type" value="Genomic_DNA"/>
</dbReference>
<feature type="domain" description="Nitrogenase/oxidoreductase component 1" evidence="1">
    <location>
        <begin position="32"/>
        <end position="415"/>
    </location>
</feature>
<dbReference type="Pfam" id="PF00148">
    <property type="entry name" value="Oxidored_nitro"/>
    <property type="match status" value="1"/>
</dbReference>
<sequence>MDDLSHLKRLSAVRTNAGVKFLTPAAFPGNHCPMHTALALSSNIRGMSTLVIGTSECGGYSCNVIARAKEFGDALHWMYVLDANEVVFGCRSGVAEAVRKMDRAGAKSIMLIWTCVPEVIGEDPEGLLHELQPQVGARLCFVQMGHFKCNSYPSGYWKTLRAFADLMEPQAQRPDTINILGRSPEEEHVPLPELLTLLQKRGYNLRMLAPKSGIEDFVAAPDAVLSLVLSPYMNPLAEEMLTRFHVPYISLHEAYSVQAVDGLYAAVGSALGISPADEFSQTRRSAETLERRVSDMLFGTRYLTTHRNALAPLPLALYLAELGMEPLLLHMEEFYPDDKKWAAALLQKGQNPLLCHMVNEKADAPVLERLGAQLSFGEIPESSGKIPCVSYLYELYGQIGYERTALLLTRMLAAFEPTTGGA</sequence>
<dbReference type="PANTHER" id="PTHR42846">
    <property type="entry name" value="NI-SIROHYDROCHLORIN A,C-DIAMIDE REDUCTIVE CYCLASE COMPLEX, COMPONENT CFBD"/>
    <property type="match status" value="1"/>
</dbReference>
<dbReference type="InterPro" id="IPR000510">
    <property type="entry name" value="Nase/OxRdtase_comp1"/>
</dbReference>
<dbReference type="SUPFAM" id="SSF53807">
    <property type="entry name" value="Helical backbone' metal receptor"/>
    <property type="match status" value="1"/>
</dbReference>
<protein>
    <recommendedName>
        <fullName evidence="1">Nitrogenase/oxidoreductase component 1 domain-containing protein</fullName>
    </recommendedName>
</protein>
<reference evidence="2" key="1">
    <citation type="submission" date="2019-08" db="EMBL/GenBank/DDBJ databases">
        <authorList>
            <person name="Kucharzyk K."/>
            <person name="Murdoch R.W."/>
            <person name="Higgins S."/>
            <person name="Loffler F."/>
        </authorList>
    </citation>
    <scope>NUCLEOTIDE SEQUENCE</scope>
</reference>
<dbReference type="Gene3D" id="3.40.50.1980">
    <property type="entry name" value="Nitrogenase molybdenum iron protein domain"/>
    <property type="match status" value="2"/>
</dbReference>
<evidence type="ECO:0000259" key="1">
    <source>
        <dbReference type="Pfam" id="PF00148"/>
    </source>
</evidence>
<evidence type="ECO:0000313" key="2">
    <source>
        <dbReference type="EMBL" id="MPM14894.1"/>
    </source>
</evidence>
<dbReference type="AlphaFoldDB" id="A0A644XLC5"/>
<accession>A0A644XLC5</accession>
<dbReference type="PANTHER" id="PTHR42846:SF1">
    <property type="entry name" value="NI-SIROHYDROCHLORIN A,C-DIAMIDE REDUCTIVE CYCLASE COMPLEX, COMPONENT CFBD"/>
    <property type="match status" value="1"/>
</dbReference>
<gene>
    <name evidence="2" type="ORF">SDC9_61258</name>
</gene>
<organism evidence="2">
    <name type="scientific">bioreactor metagenome</name>
    <dbReference type="NCBI Taxonomy" id="1076179"/>
    <lineage>
        <taxon>unclassified sequences</taxon>
        <taxon>metagenomes</taxon>
        <taxon>ecological metagenomes</taxon>
    </lineage>
</organism>
<comment type="caution">
    <text evidence="2">The sequence shown here is derived from an EMBL/GenBank/DDBJ whole genome shotgun (WGS) entry which is preliminary data.</text>
</comment>
<proteinExistence type="predicted"/>
<dbReference type="InterPro" id="IPR052673">
    <property type="entry name" value="Ni-siroh_cyclase_CfbD"/>
</dbReference>
<dbReference type="GO" id="GO:0016491">
    <property type="term" value="F:oxidoreductase activity"/>
    <property type="evidence" value="ECO:0007669"/>
    <property type="project" value="InterPro"/>
</dbReference>
<name>A0A644XLC5_9ZZZZ</name>